<feature type="compositionally biased region" description="Basic and acidic residues" evidence="1">
    <location>
        <begin position="240"/>
        <end position="255"/>
    </location>
</feature>
<dbReference type="RefSeq" id="WP_189583942.1">
    <property type="nucleotide sequence ID" value="NZ_BMYV01000002.1"/>
</dbReference>
<evidence type="ECO:0000313" key="3">
    <source>
        <dbReference type="EMBL" id="GGX66804.1"/>
    </source>
</evidence>
<accession>A0A918KLB2</accession>
<feature type="compositionally biased region" description="Low complexity" evidence="1">
    <location>
        <begin position="209"/>
        <end position="228"/>
    </location>
</feature>
<keyword evidence="2" id="KW-1133">Transmembrane helix</keyword>
<name>A0A918KLB2_9PROT</name>
<evidence type="ECO:0000256" key="2">
    <source>
        <dbReference type="SAM" id="Phobius"/>
    </source>
</evidence>
<feature type="region of interest" description="Disordered" evidence="1">
    <location>
        <begin position="116"/>
        <end position="264"/>
    </location>
</feature>
<keyword evidence="2" id="KW-0812">Transmembrane</keyword>
<feature type="compositionally biased region" description="Basic and acidic residues" evidence="1">
    <location>
        <begin position="156"/>
        <end position="170"/>
    </location>
</feature>
<keyword evidence="2" id="KW-0472">Membrane</keyword>
<dbReference type="Pfam" id="PF14110">
    <property type="entry name" value="DUF4282"/>
    <property type="match status" value="1"/>
</dbReference>
<evidence type="ECO:0000313" key="4">
    <source>
        <dbReference type="Proteomes" id="UP000600865"/>
    </source>
</evidence>
<feature type="transmembrane region" description="Helical" evidence="2">
    <location>
        <begin position="49"/>
        <end position="72"/>
    </location>
</feature>
<sequence length="264" mass="28398">MKNFFNFFFSFDKLFKEKLVPPFFLLALIVFGLAFFAEALDSLSLDILAAAVSVVNFFASLFLGIITIRIIAELMVAIFRINDNLSPDKGKSELADYDPMGEARKAAEIAAARTREATKTVSEKASGATKSLRENVGEMSDTVQEKAKSASASVRHKAEDLSESAKHKTESVMGKGSTPRPDAEPTPVKILEPVAAPKKRGRPAGSKNTTASKSTPAKKTPTPRTKAAPQKRGPKPGSKAPRDADGNLLKKDGTPRKKPGPKAK</sequence>
<dbReference type="Proteomes" id="UP000600865">
    <property type="component" value="Unassembled WGS sequence"/>
</dbReference>
<reference evidence="3 4" key="1">
    <citation type="journal article" date="2014" name="Int. J. Syst. Evol. Microbiol.">
        <title>Complete genome sequence of Corynebacterium casei LMG S-19264T (=DSM 44701T), isolated from a smear-ripened cheese.</title>
        <authorList>
            <consortium name="US DOE Joint Genome Institute (JGI-PGF)"/>
            <person name="Walter F."/>
            <person name="Albersmeier A."/>
            <person name="Kalinowski J."/>
            <person name="Ruckert C."/>
        </authorList>
    </citation>
    <scope>NUCLEOTIDE SEQUENCE [LARGE SCALE GENOMIC DNA]</scope>
    <source>
        <strain evidence="3 4">KCTC 23968</strain>
    </source>
</reference>
<organism evidence="3 4">
    <name type="scientific">Litorimonas cladophorae</name>
    <dbReference type="NCBI Taxonomy" id="1220491"/>
    <lineage>
        <taxon>Bacteria</taxon>
        <taxon>Pseudomonadati</taxon>
        <taxon>Pseudomonadota</taxon>
        <taxon>Alphaproteobacteria</taxon>
        <taxon>Maricaulales</taxon>
        <taxon>Robiginitomaculaceae</taxon>
    </lineage>
</organism>
<dbReference type="InterPro" id="IPR025557">
    <property type="entry name" value="DUF4282"/>
</dbReference>
<gene>
    <name evidence="3" type="ORF">GCM10011309_15530</name>
</gene>
<evidence type="ECO:0000256" key="1">
    <source>
        <dbReference type="SAM" id="MobiDB-lite"/>
    </source>
</evidence>
<proteinExistence type="predicted"/>
<comment type="caution">
    <text evidence="3">The sequence shown here is derived from an EMBL/GenBank/DDBJ whole genome shotgun (WGS) entry which is preliminary data.</text>
</comment>
<dbReference type="EMBL" id="BMYV01000002">
    <property type="protein sequence ID" value="GGX66804.1"/>
    <property type="molecule type" value="Genomic_DNA"/>
</dbReference>
<protein>
    <submittedName>
        <fullName evidence="3">Uncharacterized protein</fullName>
    </submittedName>
</protein>
<keyword evidence="4" id="KW-1185">Reference proteome</keyword>
<dbReference type="AlphaFoldDB" id="A0A918KLB2"/>